<dbReference type="PANTHER" id="PTHR43792">
    <property type="entry name" value="GNAT FAMILY, PUTATIVE (AFU_ORTHOLOGUE AFUA_3G00765)-RELATED-RELATED"/>
    <property type="match status" value="1"/>
</dbReference>
<evidence type="ECO:0000256" key="3">
    <source>
        <dbReference type="ARBA" id="ARBA00038502"/>
    </source>
</evidence>
<evidence type="ECO:0000259" key="5">
    <source>
        <dbReference type="PROSITE" id="PS51186"/>
    </source>
</evidence>
<reference evidence="6 7" key="1">
    <citation type="submission" date="2011-10" db="EMBL/GenBank/DDBJ databases">
        <title>The Genome Sequence of Lachnospiraceae bacterium ACC2.</title>
        <authorList>
            <consortium name="The Broad Institute Genome Sequencing Platform"/>
            <person name="Earl A."/>
            <person name="Ward D."/>
            <person name="Feldgarden M."/>
            <person name="Gevers D."/>
            <person name="Sizova M."/>
            <person name="Hazen A."/>
            <person name="Epstein S."/>
            <person name="Young S.K."/>
            <person name="Zeng Q."/>
            <person name="Gargeya S."/>
            <person name="Fitzgerald M."/>
            <person name="Haas B."/>
            <person name="Abouelleil A."/>
            <person name="Alvarado L."/>
            <person name="Arachchi H.M."/>
            <person name="Berlin A."/>
            <person name="Brown A."/>
            <person name="Chapman S.B."/>
            <person name="Chen Z."/>
            <person name="Dunbar C."/>
            <person name="Freedman E."/>
            <person name="Gearin G."/>
            <person name="Goldberg J."/>
            <person name="Griggs A."/>
            <person name="Gujja S."/>
            <person name="Heiman D."/>
            <person name="Howarth C."/>
            <person name="Larson L."/>
            <person name="Lui A."/>
            <person name="MacDonald P.J.P."/>
            <person name="Montmayeur A."/>
            <person name="Murphy C."/>
            <person name="Neiman D."/>
            <person name="Pearson M."/>
            <person name="Priest M."/>
            <person name="Roberts A."/>
            <person name="Saif S."/>
            <person name="Shea T."/>
            <person name="Shenoy N."/>
            <person name="Sisk P."/>
            <person name="Stolte C."/>
            <person name="Sykes S."/>
            <person name="Wortman J."/>
            <person name="Nusbaum C."/>
            <person name="Birren B."/>
        </authorList>
    </citation>
    <scope>NUCLEOTIDE SEQUENCE [LARGE SCALE GENOMIC DNA]</scope>
    <source>
        <strain evidence="6 7">ACC2</strain>
    </source>
</reference>
<gene>
    <name evidence="6" type="ORF">HMPREF9623_00876</name>
</gene>
<organism evidence="6 7">
    <name type="scientific">Stomatobaculum longum</name>
    <dbReference type="NCBI Taxonomy" id="796942"/>
    <lineage>
        <taxon>Bacteria</taxon>
        <taxon>Bacillati</taxon>
        <taxon>Bacillota</taxon>
        <taxon>Clostridia</taxon>
        <taxon>Lachnospirales</taxon>
        <taxon>Lachnospiraceae</taxon>
        <taxon>Stomatobaculum</taxon>
    </lineage>
</organism>
<evidence type="ECO:0000256" key="1">
    <source>
        <dbReference type="ARBA" id="ARBA00022679"/>
    </source>
</evidence>
<protein>
    <recommendedName>
        <fullName evidence="5">N-acetyltransferase domain-containing protein</fullName>
    </recommendedName>
</protein>
<dbReference type="SUPFAM" id="SSF55729">
    <property type="entry name" value="Acyl-CoA N-acyltransferases (Nat)"/>
    <property type="match status" value="1"/>
</dbReference>
<dbReference type="RefSeq" id="WP_009532709.1">
    <property type="nucleotide sequence ID" value="NZ_JH590862.1"/>
</dbReference>
<keyword evidence="1" id="KW-0808">Transferase</keyword>
<dbReference type="PROSITE" id="PS51186">
    <property type="entry name" value="GNAT"/>
    <property type="match status" value="1"/>
</dbReference>
<dbReference type="Proteomes" id="UP000018466">
    <property type="component" value="Unassembled WGS sequence"/>
</dbReference>
<keyword evidence="7" id="KW-1185">Reference proteome</keyword>
<dbReference type="PANTHER" id="PTHR43792:SF8">
    <property type="entry name" value="[RIBOSOMAL PROTEIN US5]-ALANINE N-ACETYLTRANSFERASE"/>
    <property type="match status" value="1"/>
</dbReference>
<keyword evidence="2" id="KW-0012">Acyltransferase</keyword>
<dbReference type="EMBL" id="AGEL01000006">
    <property type="protein sequence ID" value="EHO17277.1"/>
    <property type="molecule type" value="Genomic_DNA"/>
</dbReference>
<dbReference type="Pfam" id="PF18735">
    <property type="entry name" value="HEPN_RiboL-PSP"/>
    <property type="match status" value="1"/>
</dbReference>
<name>A0AA37DGJ5_9FIRM</name>
<dbReference type="Gene3D" id="3.40.630.30">
    <property type="match status" value="1"/>
</dbReference>
<feature type="coiled-coil region" evidence="4">
    <location>
        <begin position="9"/>
        <end position="43"/>
    </location>
</feature>
<evidence type="ECO:0000256" key="2">
    <source>
        <dbReference type="ARBA" id="ARBA00023315"/>
    </source>
</evidence>
<dbReference type="InterPro" id="IPR041519">
    <property type="entry name" value="HEPN_RiboL-PSP"/>
</dbReference>
<keyword evidence="4" id="KW-0175">Coiled coil</keyword>
<comment type="similarity">
    <text evidence="3">Belongs to the acetyltransferase family. RimJ subfamily.</text>
</comment>
<dbReference type="GeneID" id="86941896"/>
<dbReference type="AlphaFoldDB" id="A0AA37DGJ5"/>
<dbReference type="InterPro" id="IPR000182">
    <property type="entry name" value="GNAT_dom"/>
</dbReference>
<evidence type="ECO:0000313" key="6">
    <source>
        <dbReference type="EMBL" id="EHO17277.1"/>
    </source>
</evidence>
<dbReference type="InterPro" id="IPR051531">
    <property type="entry name" value="N-acetyltransferase"/>
</dbReference>
<sequence>MHETVDDIRDKLEHDIRLADDLRSELEHELEWREEEIALFKNQLENIDESKREIYRKGLIQLLYSHWEGFTKKAFLLYIGYVNGLNITCGEASYMLAATSLDGAFKRYEDPKAKDKNFPKEESHLHRIFRRRTLLENLENITSEKLNIPDSVIDTKSNLKYKVLSRLCYSCGLQKDLFKDIEDKINKLVNMRNGYAHGASSKGVDEETLNDLYDKVKMAEGKLIIRLSDCLRDRKYLKMSIIHTKHLVLRQWSEADAADLYKYTKDPEVGPAAGWPPHGSVEESRNIIRLVLNGPESYAICKKEDGRVIGAIALMLNSDSRLAKEEDACELGYWIGKPFWGQGLVTEASEALLRRAFTELGVWCGYYEGNEKSKRVQEKLGFRHEKTLREVDVPLLNEVRTEQVSLLSREAWRLKNM</sequence>
<dbReference type="GO" id="GO:0016747">
    <property type="term" value="F:acyltransferase activity, transferring groups other than amino-acyl groups"/>
    <property type="evidence" value="ECO:0007669"/>
    <property type="project" value="InterPro"/>
</dbReference>
<evidence type="ECO:0000256" key="4">
    <source>
        <dbReference type="SAM" id="Coils"/>
    </source>
</evidence>
<comment type="caution">
    <text evidence="6">The sequence shown here is derived from an EMBL/GenBank/DDBJ whole genome shotgun (WGS) entry which is preliminary data.</text>
</comment>
<proteinExistence type="inferred from homology"/>
<dbReference type="InterPro" id="IPR016181">
    <property type="entry name" value="Acyl_CoA_acyltransferase"/>
</dbReference>
<feature type="domain" description="N-acetyltransferase" evidence="5">
    <location>
        <begin position="247"/>
        <end position="400"/>
    </location>
</feature>
<accession>A0AA37DGJ5</accession>
<evidence type="ECO:0000313" key="7">
    <source>
        <dbReference type="Proteomes" id="UP000018466"/>
    </source>
</evidence>
<dbReference type="Pfam" id="PF13302">
    <property type="entry name" value="Acetyltransf_3"/>
    <property type="match status" value="1"/>
</dbReference>